<dbReference type="Proteomes" id="UP000006062">
    <property type="component" value="Chromosome"/>
</dbReference>
<dbReference type="HOGENOM" id="CLU_2358808_0_0_6"/>
<organism evidence="1 2">
    <name type="scientific">Thiocystis violascens (strain ATCC 17096 / DSM 198 / 6111)</name>
    <name type="common">Chromatium violascens</name>
    <dbReference type="NCBI Taxonomy" id="765911"/>
    <lineage>
        <taxon>Bacteria</taxon>
        <taxon>Pseudomonadati</taxon>
        <taxon>Pseudomonadota</taxon>
        <taxon>Gammaproteobacteria</taxon>
        <taxon>Chromatiales</taxon>
        <taxon>Chromatiaceae</taxon>
        <taxon>Thiocystis</taxon>
    </lineage>
</organism>
<dbReference type="KEGG" id="tvi:Thivi_3951"/>
<name>I3YFL8_THIV6</name>
<gene>
    <name evidence="1" type="ordered locus">Thivi_3951</name>
</gene>
<dbReference type="AlphaFoldDB" id="I3YFL8"/>
<reference evidence="1 2" key="1">
    <citation type="submission" date="2012-06" db="EMBL/GenBank/DDBJ databases">
        <title>Complete sequence of Thiocystis violascens DSM 198.</title>
        <authorList>
            <consortium name="US DOE Joint Genome Institute"/>
            <person name="Lucas S."/>
            <person name="Han J."/>
            <person name="Lapidus A."/>
            <person name="Cheng J.-F."/>
            <person name="Goodwin L."/>
            <person name="Pitluck S."/>
            <person name="Peters L."/>
            <person name="Ovchinnikova G."/>
            <person name="Teshima H."/>
            <person name="Detter J.C."/>
            <person name="Han C."/>
            <person name="Tapia R."/>
            <person name="Land M."/>
            <person name="Hauser L."/>
            <person name="Kyrpides N."/>
            <person name="Ivanova N."/>
            <person name="Pagani I."/>
            <person name="Vogl K."/>
            <person name="Liu Z."/>
            <person name="Frigaard N.-U."/>
            <person name="Bryant D."/>
            <person name="Woyke T."/>
        </authorList>
    </citation>
    <scope>NUCLEOTIDE SEQUENCE [LARGE SCALE GENOMIC DNA]</scope>
    <source>
        <strain evidence="2">ATCC 17096 / DSM 198 / 6111</strain>
    </source>
</reference>
<dbReference type="RefSeq" id="WP_014780173.1">
    <property type="nucleotide sequence ID" value="NC_018012.1"/>
</dbReference>
<keyword evidence="2" id="KW-1185">Reference proteome</keyword>
<evidence type="ECO:0000313" key="1">
    <source>
        <dbReference type="EMBL" id="AFL75786.1"/>
    </source>
</evidence>
<proteinExistence type="predicted"/>
<evidence type="ECO:0000313" key="2">
    <source>
        <dbReference type="Proteomes" id="UP000006062"/>
    </source>
</evidence>
<dbReference type="STRING" id="765911.Thivi_3951"/>
<accession>I3YFL8</accession>
<sequence length="96" mass="10959">MPVEGYARHGASLLARFEPAAQWRIEGSLGWARNLYDQAPQQRKRDDRKGSGGLALYRMIGRHEWFCRLDWLDSDSTAPGQSFRQEVTACGLAWSF</sequence>
<dbReference type="EMBL" id="CP003154">
    <property type="protein sequence ID" value="AFL75786.1"/>
    <property type="molecule type" value="Genomic_DNA"/>
</dbReference>
<protein>
    <submittedName>
        <fullName evidence="1">Uncharacterized protein</fullName>
    </submittedName>
</protein>